<name>A0A4Q7NTH8_9FLAO</name>
<gene>
    <name evidence="1" type="ORF">EV197_3437</name>
</gene>
<sequence length="135" mass="15716">MSLKPIKKYNLPFCTTEIYKDCMITVMNEGVTVSPEHNAILTEIAEFHFRNNTPFVYITHRINSYAVNPSVYRETSKIPNLAGFAVVSKNPIQKQQTKVEKVFFDKDFQDFEELEEALSWKDEIIKSFSKKISQK</sequence>
<protein>
    <recommendedName>
        <fullName evidence="3">STAS/SEC14 domain-containing protein</fullName>
    </recommendedName>
</protein>
<dbReference type="AlphaFoldDB" id="A0A4Q7NTH8"/>
<dbReference type="EMBL" id="SGXE01000008">
    <property type="protein sequence ID" value="RZS90451.1"/>
    <property type="molecule type" value="Genomic_DNA"/>
</dbReference>
<dbReference type="Proteomes" id="UP000292262">
    <property type="component" value="Unassembled WGS sequence"/>
</dbReference>
<evidence type="ECO:0000313" key="1">
    <source>
        <dbReference type="EMBL" id="RZS90451.1"/>
    </source>
</evidence>
<accession>A0A4Q7NTH8</accession>
<comment type="caution">
    <text evidence="1">The sequence shown here is derived from an EMBL/GenBank/DDBJ whole genome shotgun (WGS) entry which is preliminary data.</text>
</comment>
<reference evidence="1 2" key="1">
    <citation type="submission" date="2019-02" db="EMBL/GenBank/DDBJ databases">
        <title>Genomic Encyclopedia of Type Strains, Phase IV (KMG-IV): sequencing the most valuable type-strain genomes for metagenomic binning, comparative biology and taxonomic classification.</title>
        <authorList>
            <person name="Goeker M."/>
        </authorList>
    </citation>
    <scope>NUCLEOTIDE SEQUENCE [LARGE SCALE GENOMIC DNA]</scope>
    <source>
        <strain evidence="1 2">DSM 17196</strain>
    </source>
</reference>
<evidence type="ECO:0008006" key="3">
    <source>
        <dbReference type="Google" id="ProtNLM"/>
    </source>
</evidence>
<organism evidence="1 2">
    <name type="scientific">Aquimarina brevivitae</name>
    <dbReference type="NCBI Taxonomy" id="323412"/>
    <lineage>
        <taxon>Bacteria</taxon>
        <taxon>Pseudomonadati</taxon>
        <taxon>Bacteroidota</taxon>
        <taxon>Flavobacteriia</taxon>
        <taxon>Flavobacteriales</taxon>
        <taxon>Flavobacteriaceae</taxon>
        <taxon>Aquimarina</taxon>
    </lineage>
</organism>
<evidence type="ECO:0000313" key="2">
    <source>
        <dbReference type="Proteomes" id="UP000292262"/>
    </source>
</evidence>
<proteinExistence type="predicted"/>
<keyword evidence="2" id="KW-1185">Reference proteome</keyword>